<gene>
    <name evidence="2" type="ORF">Sru01_45780</name>
</gene>
<reference evidence="2" key="1">
    <citation type="submission" date="2021-01" db="EMBL/GenBank/DDBJ databases">
        <title>Whole genome shotgun sequence of Sphaerisporangium rufum NBRC 109079.</title>
        <authorList>
            <person name="Komaki H."/>
            <person name="Tamura T."/>
        </authorList>
    </citation>
    <scope>NUCLEOTIDE SEQUENCE</scope>
    <source>
        <strain evidence="2">NBRC 109079</strain>
    </source>
</reference>
<organism evidence="2 3">
    <name type="scientific">Sphaerisporangium rufum</name>
    <dbReference type="NCBI Taxonomy" id="1381558"/>
    <lineage>
        <taxon>Bacteria</taxon>
        <taxon>Bacillati</taxon>
        <taxon>Actinomycetota</taxon>
        <taxon>Actinomycetes</taxon>
        <taxon>Streptosporangiales</taxon>
        <taxon>Streptosporangiaceae</taxon>
        <taxon>Sphaerisporangium</taxon>
    </lineage>
</organism>
<evidence type="ECO:0000313" key="2">
    <source>
        <dbReference type="EMBL" id="GII79596.1"/>
    </source>
</evidence>
<keyword evidence="1" id="KW-0732">Signal</keyword>
<proteinExistence type="predicted"/>
<keyword evidence="3" id="KW-1185">Reference proteome</keyword>
<name>A0A919R4L3_9ACTN</name>
<dbReference type="AlphaFoldDB" id="A0A919R4L3"/>
<comment type="caution">
    <text evidence="2">The sequence shown here is derived from an EMBL/GenBank/DDBJ whole genome shotgun (WGS) entry which is preliminary data.</text>
</comment>
<evidence type="ECO:0000256" key="1">
    <source>
        <dbReference type="SAM" id="SignalP"/>
    </source>
</evidence>
<feature type="chain" id="PRO_5039541060" evidence="1">
    <location>
        <begin position="27"/>
        <end position="127"/>
    </location>
</feature>
<dbReference type="Proteomes" id="UP000655287">
    <property type="component" value="Unassembled WGS sequence"/>
</dbReference>
<dbReference type="EMBL" id="BOOU01000059">
    <property type="protein sequence ID" value="GII79596.1"/>
    <property type="molecule type" value="Genomic_DNA"/>
</dbReference>
<evidence type="ECO:0000313" key="3">
    <source>
        <dbReference type="Proteomes" id="UP000655287"/>
    </source>
</evidence>
<sequence>MRFMNKLTVATASAAAIGFISAPAYAAAPVSTATANSTMTAVPAAAATLQGGGVVRGKTGCFSYSYSERGTHSVTVYYHNRCKHTKPIKIRVARTKDACLWVKGGDYGKRKFNGPNPYIQSIKSKFC</sequence>
<accession>A0A919R4L3</accession>
<protein>
    <submittedName>
        <fullName evidence="2">Uncharacterized protein</fullName>
    </submittedName>
</protein>
<feature type="signal peptide" evidence="1">
    <location>
        <begin position="1"/>
        <end position="26"/>
    </location>
</feature>